<accession>A0A822XR55</accession>
<name>A0A822XR55_NELNU</name>
<proteinExistence type="predicted"/>
<protein>
    <submittedName>
        <fullName evidence="1">Uncharacterized protein</fullName>
    </submittedName>
</protein>
<sequence>MQMGIVKECKHAHRGKVLLIQQSENHWGRFIRLSVRELNKKQRSICIPEEEKKLGWKIFCEVLDSFIPKLGLSAPETTTTFPSITIGRSRVVKSGGLAHISITTQETFWFLEKCICVHQNR</sequence>
<reference evidence="1 2" key="1">
    <citation type="journal article" date="2020" name="Mol. Biol. Evol.">
        <title>Distinct Expression and Methylation Patterns for Genes with Different Fates following a Single Whole-Genome Duplication in Flowering Plants.</title>
        <authorList>
            <person name="Shi T."/>
            <person name="Rahmani R.S."/>
            <person name="Gugger P.F."/>
            <person name="Wang M."/>
            <person name="Li H."/>
            <person name="Zhang Y."/>
            <person name="Li Z."/>
            <person name="Wang Q."/>
            <person name="Van de Peer Y."/>
            <person name="Marchal K."/>
            <person name="Chen J."/>
        </authorList>
    </citation>
    <scope>NUCLEOTIDE SEQUENCE [LARGE SCALE GENOMIC DNA]</scope>
    <source>
        <tissue evidence="1">Leaf</tissue>
    </source>
</reference>
<comment type="caution">
    <text evidence="1">The sequence shown here is derived from an EMBL/GenBank/DDBJ whole genome shotgun (WGS) entry which is preliminary data.</text>
</comment>
<dbReference type="AlphaFoldDB" id="A0A822XR55"/>
<organism evidence="1 2">
    <name type="scientific">Nelumbo nucifera</name>
    <name type="common">Sacred lotus</name>
    <dbReference type="NCBI Taxonomy" id="4432"/>
    <lineage>
        <taxon>Eukaryota</taxon>
        <taxon>Viridiplantae</taxon>
        <taxon>Streptophyta</taxon>
        <taxon>Embryophyta</taxon>
        <taxon>Tracheophyta</taxon>
        <taxon>Spermatophyta</taxon>
        <taxon>Magnoliopsida</taxon>
        <taxon>Proteales</taxon>
        <taxon>Nelumbonaceae</taxon>
        <taxon>Nelumbo</taxon>
    </lineage>
</organism>
<dbReference type="EMBL" id="DUZY01000001">
    <property type="protein sequence ID" value="DAD22890.1"/>
    <property type="molecule type" value="Genomic_DNA"/>
</dbReference>
<evidence type="ECO:0000313" key="1">
    <source>
        <dbReference type="EMBL" id="DAD22890.1"/>
    </source>
</evidence>
<gene>
    <name evidence="1" type="ORF">HUJ06_024353</name>
</gene>
<dbReference type="Proteomes" id="UP000607653">
    <property type="component" value="Unassembled WGS sequence"/>
</dbReference>
<evidence type="ECO:0000313" key="2">
    <source>
        <dbReference type="Proteomes" id="UP000607653"/>
    </source>
</evidence>
<keyword evidence="2" id="KW-1185">Reference proteome</keyword>